<protein>
    <recommendedName>
        <fullName evidence="3">Amidase domain-containing protein</fullName>
    </recommendedName>
</protein>
<accession>A0A923EAF9</accession>
<name>A0A923EAF9_CLOTT</name>
<evidence type="ECO:0000313" key="2">
    <source>
        <dbReference type="Proteomes" id="UP000563151"/>
    </source>
</evidence>
<dbReference type="Gene3D" id="3.90.1720.10">
    <property type="entry name" value="endopeptidase domain like (from Nostoc punctiforme)"/>
    <property type="match status" value="1"/>
</dbReference>
<dbReference type="EMBL" id="JAAZWO010000011">
    <property type="protein sequence ID" value="MBC2398212.1"/>
    <property type="molecule type" value="Genomic_DNA"/>
</dbReference>
<organism evidence="1 2">
    <name type="scientific">Clostridium tetanomorphum</name>
    <dbReference type="NCBI Taxonomy" id="1553"/>
    <lineage>
        <taxon>Bacteria</taxon>
        <taxon>Bacillati</taxon>
        <taxon>Bacillota</taxon>
        <taxon>Clostridia</taxon>
        <taxon>Eubacteriales</taxon>
        <taxon>Clostridiaceae</taxon>
        <taxon>Clostridium</taxon>
    </lineage>
</organism>
<evidence type="ECO:0008006" key="3">
    <source>
        <dbReference type="Google" id="ProtNLM"/>
    </source>
</evidence>
<sequence length="192" mass="22268">MKKVKPLAKIILLGLLFVSILKNVIPDIKNNIISKNYSSENVHEFLMSKKNRQKTYLAAVDLNGGNSENTCVFFVSEVLRRNNYEVPKYMGNTGDFINFLNERGWKKQRNYKKLKPGDICFTTDEKGTTNGIPSHTYIFMGWVEGQKYDYAYICDNQAKDYDNQVYHIRNIRKVDTIKGLTKDAFSFFMTSQ</sequence>
<evidence type="ECO:0000313" key="1">
    <source>
        <dbReference type="EMBL" id="MBC2398212.1"/>
    </source>
</evidence>
<proteinExistence type="predicted"/>
<gene>
    <name evidence="1" type="ORF">HGG79_10550</name>
</gene>
<comment type="caution">
    <text evidence="1">The sequence shown here is derived from an EMBL/GenBank/DDBJ whole genome shotgun (WGS) entry which is preliminary data.</text>
</comment>
<reference evidence="1 2" key="1">
    <citation type="submission" date="2020-04" db="EMBL/GenBank/DDBJ databases">
        <title>Genomic insights into acetone-butanol-ethanol (ABE) fermentation by sequencing solventogenic clostridia strains.</title>
        <authorList>
            <person name="Brown S."/>
        </authorList>
    </citation>
    <scope>NUCLEOTIDE SEQUENCE [LARGE SCALE GENOMIC DNA]</scope>
    <source>
        <strain evidence="1 2">DJ011</strain>
    </source>
</reference>
<dbReference type="Proteomes" id="UP000563151">
    <property type="component" value="Unassembled WGS sequence"/>
</dbReference>
<keyword evidence="2" id="KW-1185">Reference proteome</keyword>
<dbReference type="AlphaFoldDB" id="A0A923EAF9"/>
<dbReference type="RefSeq" id="WP_051593145.1">
    <property type="nucleotide sequence ID" value="NZ_JAAZWO010000011.1"/>
</dbReference>